<dbReference type="AlphaFoldDB" id="A0A016WTS1"/>
<name>A0A016WTS1_9BILA</name>
<accession>A0A016WTS1</accession>
<evidence type="ECO:0000313" key="2">
    <source>
        <dbReference type="Proteomes" id="UP000024635"/>
    </source>
</evidence>
<dbReference type="EMBL" id="JARK01000099">
    <property type="protein sequence ID" value="EYC43224.1"/>
    <property type="molecule type" value="Genomic_DNA"/>
</dbReference>
<evidence type="ECO:0000313" key="1">
    <source>
        <dbReference type="EMBL" id="EYC43224.1"/>
    </source>
</evidence>
<dbReference type="Proteomes" id="UP000024635">
    <property type="component" value="Unassembled WGS sequence"/>
</dbReference>
<protein>
    <submittedName>
        <fullName evidence="1">Uncharacterized protein</fullName>
    </submittedName>
</protein>
<reference evidence="2" key="1">
    <citation type="journal article" date="2015" name="Nat. Genet.">
        <title>The genome and transcriptome of the zoonotic hookworm Ancylostoma ceylanicum identify infection-specific gene families.</title>
        <authorList>
            <person name="Schwarz E.M."/>
            <person name="Hu Y."/>
            <person name="Antoshechkin I."/>
            <person name="Miller M.M."/>
            <person name="Sternberg P.W."/>
            <person name="Aroian R.V."/>
        </authorList>
    </citation>
    <scope>NUCLEOTIDE SEQUENCE</scope>
    <source>
        <strain evidence="2">HY135</strain>
    </source>
</reference>
<organism evidence="1 2">
    <name type="scientific">Ancylostoma ceylanicum</name>
    <dbReference type="NCBI Taxonomy" id="53326"/>
    <lineage>
        <taxon>Eukaryota</taxon>
        <taxon>Metazoa</taxon>
        <taxon>Ecdysozoa</taxon>
        <taxon>Nematoda</taxon>
        <taxon>Chromadorea</taxon>
        <taxon>Rhabditida</taxon>
        <taxon>Rhabditina</taxon>
        <taxon>Rhabditomorpha</taxon>
        <taxon>Strongyloidea</taxon>
        <taxon>Ancylostomatidae</taxon>
        <taxon>Ancylostomatinae</taxon>
        <taxon>Ancylostoma</taxon>
    </lineage>
</organism>
<sequence length="96" mass="10984">MYVYAYPHTLRGVSTTGAFENHLQDLYFLEEFAPHSVIFQSRHSRLLPFPGNLHALASNTSKSKRGHRSRLRNGVDGGNVRYFGKCYCCLFVMREG</sequence>
<gene>
    <name evidence="1" type="primary">Acey_s0499.g2554</name>
    <name evidence="1" type="ORF">Y032_0499g2554</name>
</gene>
<proteinExistence type="predicted"/>
<keyword evidence="2" id="KW-1185">Reference proteome</keyword>
<comment type="caution">
    <text evidence="1">The sequence shown here is derived from an EMBL/GenBank/DDBJ whole genome shotgun (WGS) entry which is preliminary data.</text>
</comment>